<name>A0ABU0IV54_9CAUL</name>
<gene>
    <name evidence="1" type="ORF">QO010_003688</name>
</gene>
<comment type="caution">
    <text evidence="1">The sequence shown here is derived from an EMBL/GenBank/DDBJ whole genome shotgun (WGS) entry which is preliminary data.</text>
</comment>
<protein>
    <recommendedName>
        <fullName evidence="3">Twin-arginine translocation pathway signal</fullName>
    </recommendedName>
</protein>
<dbReference type="Proteomes" id="UP001228905">
    <property type="component" value="Unassembled WGS sequence"/>
</dbReference>
<dbReference type="PANTHER" id="PTHR38477:SF1">
    <property type="entry name" value="MUREIN L,D-TRANSPEPTIDASE CATALYTIC DOMAIN FAMILY PROTEIN"/>
    <property type="match status" value="1"/>
</dbReference>
<dbReference type="EMBL" id="JAUSVS010000008">
    <property type="protein sequence ID" value="MDQ0465896.1"/>
    <property type="molecule type" value="Genomic_DNA"/>
</dbReference>
<organism evidence="1 2">
    <name type="scientific">Caulobacter ginsengisoli</name>
    <dbReference type="NCBI Taxonomy" id="400775"/>
    <lineage>
        <taxon>Bacteria</taxon>
        <taxon>Pseudomonadati</taxon>
        <taxon>Pseudomonadota</taxon>
        <taxon>Alphaproteobacteria</taxon>
        <taxon>Caulobacterales</taxon>
        <taxon>Caulobacteraceae</taxon>
        <taxon>Caulobacter</taxon>
    </lineage>
</organism>
<sequence length="230" mass="25107">MQLSRRGMILGGVVAVSGLTAAHAAVKVPRLSNVVLPKALPENLPQPQLVDIQPTIIDPAHQLRPEALKAALAALDRYKDRIPNRDRIYVVDFQAHSSRQRMFEVDMQSGDVRAFRTAHGKGSDPEHTGFARRFSNTPDSYASSVGAYVTAGAAMGEKHGPNVLLEGLEPTNNEARDREIIVHSADYCEIDYLIQWGKLGRSYGCFSVSRADLMALRPAMDGGRLLFAAA</sequence>
<dbReference type="Pfam" id="PF13645">
    <property type="entry name" value="YkuD_2"/>
    <property type="match status" value="1"/>
</dbReference>
<proteinExistence type="predicted"/>
<accession>A0ABU0IV54</accession>
<keyword evidence="2" id="KW-1185">Reference proteome</keyword>
<reference evidence="1 2" key="1">
    <citation type="submission" date="2023-07" db="EMBL/GenBank/DDBJ databases">
        <title>Genomic Encyclopedia of Type Strains, Phase IV (KMG-IV): sequencing the most valuable type-strain genomes for metagenomic binning, comparative biology and taxonomic classification.</title>
        <authorList>
            <person name="Goeker M."/>
        </authorList>
    </citation>
    <scope>NUCLEOTIDE SEQUENCE [LARGE SCALE GENOMIC DNA]</scope>
    <source>
        <strain evidence="1 2">DSM 18695</strain>
    </source>
</reference>
<dbReference type="RefSeq" id="WP_307351586.1">
    <property type="nucleotide sequence ID" value="NZ_JAUSVS010000008.1"/>
</dbReference>
<evidence type="ECO:0000313" key="2">
    <source>
        <dbReference type="Proteomes" id="UP001228905"/>
    </source>
</evidence>
<dbReference type="PANTHER" id="PTHR38477">
    <property type="entry name" value="HYPOTHETICAL EXPORTED PROTEIN"/>
    <property type="match status" value="1"/>
</dbReference>
<evidence type="ECO:0000313" key="1">
    <source>
        <dbReference type="EMBL" id="MDQ0465896.1"/>
    </source>
</evidence>
<dbReference type="InterPro" id="IPR032676">
    <property type="entry name" value="YkuD_2"/>
</dbReference>
<evidence type="ECO:0008006" key="3">
    <source>
        <dbReference type="Google" id="ProtNLM"/>
    </source>
</evidence>